<name>A0A1I4YIF7_9GAMM</name>
<dbReference type="FunFam" id="2.40.10.240:FF:000001">
    <property type="entry name" value="S-adenosylmethionine:tRNA ribosyltransferase-isomerase"/>
    <property type="match status" value="1"/>
</dbReference>
<dbReference type="RefSeq" id="WP_092877904.1">
    <property type="nucleotide sequence ID" value="NZ_FOVC01000006.1"/>
</dbReference>
<dbReference type="InterPro" id="IPR042118">
    <property type="entry name" value="QueA_dom1"/>
</dbReference>
<keyword evidence="6 13" id="KW-0949">S-adenosyl-L-methionine</keyword>
<keyword evidence="14" id="KW-0413">Isomerase</keyword>
<keyword evidence="5 13" id="KW-0808">Transferase</keyword>
<dbReference type="STRING" id="1367852.SAMN05216516_106133"/>
<keyword evidence="7 13" id="KW-0671">Queuosine biosynthesis</keyword>
<evidence type="ECO:0000256" key="2">
    <source>
        <dbReference type="ARBA" id="ARBA00004691"/>
    </source>
</evidence>
<dbReference type="UniPathway" id="UPA00392"/>
<evidence type="ECO:0000256" key="11">
    <source>
        <dbReference type="ARBA" id="ARBA00069325"/>
    </source>
</evidence>
<comment type="subunit">
    <text evidence="3 13">Monomer.</text>
</comment>
<evidence type="ECO:0000256" key="5">
    <source>
        <dbReference type="ARBA" id="ARBA00022679"/>
    </source>
</evidence>
<dbReference type="Gene3D" id="2.40.10.240">
    <property type="entry name" value="QueA-like"/>
    <property type="match status" value="1"/>
</dbReference>
<dbReference type="InterPro" id="IPR042119">
    <property type="entry name" value="QueA_dom2"/>
</dbReference>
<evidence type="ECO:0000256" key="10">
    <source>
        <dbReference type="ARBA" id="ARBA00066503"/>
    </source>
</evidence>
<dbReference type="AlphaFoldDB" id="A0A1I4YIF7"/>
<dbReference type="NCBIfam" id="TIGR00113">
    <property type="entry name" value="queA"/>
    <property type="match status" value="1"/>
</dbReference>
<dbReference type="Proteomes" id="UP000242222">
    <property type="component" value="Unassembled WGS sequence"/>
</dbReference>
<evidence type="ECO:0000256" key="7">
    <source>
        <dbReference type="ARBA" id="ARBA00022785"/>
    </source>
</evidence>
<comment type="subcellular location">
    <subcellularLocation>
        <location evidence="1 13">Cytoplasm</location>
    </subcellularLocation>
</comment>
<evidence type="ECO:0000256" key="4">
    <source>
        <dbReference type="ARBA" id="ARBA00022490"/>
    </source>
</evidence>
<gene>
    <name evidence="13" type="primary">queA</name>
    <name evidence="14" type="ORF">SAMN05216516_106133</name>
</gene>
<evidence type="ECO:0000256" key="1">
    <source>
        <dbReference type="ARBA" id="ARBA00004496"/>
    </source>
</evidence>
<proteinExistence type="inferred from homology"/>
<dbReference type="EMBL" id="FOVC01000006">
    <property type="protein sequence ID" value="SFN37828.1"/>
    <property type="molecule type" value="Genomic_DNA"/>
</dbReference>
<evidence type="ECO:0000256" key="13">
    <source>
        <dbReference type="HAMAP-Rule" id="MF_00113"/>
    </source>
</evidence>
<dbReference type="OrthoDB" id="9805933at2"/>
<comment type="similarity">
    <text evidence="9 13">Belongs to the QueA family.</text>
</comment>
<dbReference type="NCBIfam" id="NF001140">
    <property type="entry name" value="PRK00147.1"/>
    <property type="match status" value="1"/>
</dbReference>
<evidence type="ECO:0000256" key="6">
    <source>
        <dbReference type="ARBA" id="ARBA00022691"/>
    </source>
</evidence>
<comment type="pathway">
    <text evidence="2 13">tRNA modification; tRNA-queuosine biosynthesis.</text>
</comment>
<evidence type="ECO:0000256" key="8">
    <source>
        <dbReference type="ARBA" id="ARBA00052751"/>
    </source>
</evidence>
<evidence type="ECO:0000256" key="9">
    <source>
        <dbReference type="ARBA" id="ARBA00061210"/>
    </source>
</evidence>
<dbReference type="FunFam" id="3.40.1780.10:FF:000001">
    <property type="entry name" value="S-adenosylmethionine:tRNA ribosyltransferase-isomerase"/>
    <property type="match status" value="1"/>
</dbReference>
<reference evidence="15" key="1">
    <citation type="submission" date="2016-10" db="EMBL/GenBank/DDBJ databases">
        <authorList>
            <person name="Varghese N."/>
            <person name="Submissions S."/>
        </authorList>
    </citation>
    <scope>NUCLEOTIDE SEQUENCE [LARGE SCALE GENOMIC DNA]</scope>
    <source>
        <strain evidence="15">N6PO6</strain>
    </source>
</reference>
<dbReference type="GO" id="GO:0051075">
    <property type="term" value="F:S-adenosylmethionine:tRNA ribosyltransferase-isomerase activity"/>
    <property type="evidence" value="ECO:0007669"/>
    <property type="project" value="UniProtKB-EC"/>
</dbReference>
<dbReference type="HAMAP" id="MF_00113">
    <property type="entry name" value="QueA"/>
    <property type="match status" value="1"/>
</dbReference>
<dbReference type="PANTHER" id="PTHR30307">
    <property type="entry name" value="S-ADENOSYLMETHIONINE:TRNA RIBOSYLTRANSFERASE-ISOMERASE"/>
    <property type="match status" value="1"/>
</dbReference>
<comment type="catalytic activity">
    <reaction evidence="8 13">
        <text>7-aminomethyl-7-carbaguanosine(34) in tRNA + S-adenosyl-L-methionine = epoxyqueuosine(34) in tRNA + adenine + L-methionine + 2 H(+)</text>
        <dbReference type="Rhea" id="RHEA:32155"/>
        <dbReference type="Rhea" id="RHEA-COMP:10342"/>
        <dbReference type="Rhea" id="RHEA-COMP:18582"/>
        <dbReference type="ChEBI" id="CHEBI:15378"/>
        <dbReference type="ChEBI" id="CHEBI:16708"/>
        <dbReference type="ChEBI" id="CHEBI:57844"/>
        <dbReference type="ChEBI" id="CHEBI:59789"/>
        <dbReference type="ChEBI" id="CHEBI:82833"/>
        <dbReference type="ChEBI" id="CHEBI:194443"/>
        <dbReference type="EC" id="2.4.99.17"/>
    </reaction>
</comment>
<dbReference type="EC" id="2.4.99.17" evidence="10 13"/>
<dbReference type="Gene3D" id="3.40.1780.10">
    <property type="entry name" value="QueA-like"/>
    <property type="match status" value="1"/>
</dbReference>
<dbReference type="InterPro" id="IPR003699">
    <property type="entry name" value="QueA"/>
</dbReference>
<keyword evidence="15" id="KW-1185">Reference proteome</keyword>
<dbReference type="Pfam" id="PF02547">
    <property type="entry name" value="Queuosine_synth"/>
    <property type="match status" value="1"/>
</dbReference>
<protein>
    <recommendedName>
        <fullName evidence="11 13">S-adenosylmethionine:tRNA ribosyltransferase-isomerase</fullName>
        <ecNumber evidence="10 13">2.4.99.17</ecNumber>
    </recommendedName>
    <alternativeName>
        <fullName evidence="12 13">Queuosine biosynthesis protein QueA</fullName>
    </alternativeName>
</protein>
<accession>A0A1I4YIF7</accession>
<evidence type="ECO:0000313" key="15">
    <source>
        <dbReference type="Proteomes" id="UP000242222"/>
    </source>
</evidence>
<dbReference type="GO" id="GO:0005737">
    <property type="term" value="C:cytoplasm"/>
    <property type="evidence" value="ECO:0007669"/>
    <property type="project" value="UniProtKB-SubCell"/>
</dbReference>
<organism evidence="14 15">
    <name type="scientific">Izhakiella capsodis</name>
    <dbReference type="NCBI Taxonomy" id="1367852"/>
    <lineage>
        <taxon>Bacteria</taxon>
        <taxon>Pseudomonadati</taxon>
        <taxon>Pseudomonadota</taxon>
        <taxon>Gammaproteobacteria</taxon>
        <taxon>Enterobacterales</taxon>
        <taxon>Erwiniaceae</taxon>
        <taxon>Izhakiella</taxon>
    </lineage>
</organism>
<evidence type="ECO:0000256" key="12">
    <source>
        <dbReference type="ARBA" id="ARBA00076160"/>
    </source>
</evidence>
<comment type="function">
    <text evidence="13">Transfers and isomerizes the ribose moiety from AdoMet to the 7-aminomethyl group of 7-deazaguanine (preQ1-tRNA) to give epoxyqueuosine (oQ-tRNA).</text>
</comment>
<evidence type="ECO:0000256" key="3">
    <source>
        <dbReference type="ARBA" id="ARBA00011245"/>
    </source>
</evidence>
<dbReference type="GO" id="GO:0008616">
    <property type="term" value="P:tRNA queuosine(34) biosynthetic process"/>
    <property type="evidence" value="ECO:0007669"/>
    <property type="project" value="UniProtKB-UniRule"/>
</dbReference>
<dbReference type="PANTHER" id="PTHR30307:SF0">
    <property type="entry name" value="S-ADENOSYLMETHIONINE:TRNA RIBOSYLTRANSFERASE-ISOMERASE"/>
    <property type="match status" value="1"/>
</dbReference>
<evidence type="ECO:0000313" key="14">
    <source>
        <dbReference type="EMBL" id="SFN37828.1"/>
    </source>
</evidence>
<sequence length="356" mass="39113">MRVSDFSFDLPDSLIAHYPQAERSGCRLLSLDGETGNLSHGIFTDLLDKLQPGDLLVFNNTRVIPARLYGRKASGGKIEVLVERMLDDKRALAHVRASKAPKPGSALLLGDDESVTATMVARRDALFEIVFDDPRPLLEILNAVGHMPLPPYIDRPDEEADRELYQTVYSQKPGAVAAPTAGLHFDQPLLQALSAKGVEIAFVTLHVGAGTFQPVRVDSIENHVMHAEYAEVPQEVVDAVLACKSRGNRVIAVGTTSVRSLESAAHAAQNALIAPFFDDTSIFIYPGYHYQIIDALVTNFHLPESTLIMLVSAFAGYRHTMDAYQQAVAEQYRFFSYGDAMYISRNPDAPDESVVK</sequence>
<dbReference type="SUPFAM" id="SSF111337">
    <property type="entry name" value="QueA-like"/>
    <property type="match status" value="1"/>
</dbReference>
<dbReference type="InterPro" id="IPR036100">
    <property type="entry name" value="QueA_sf"/>
</dbReference>
<keyword evidence="4 13" id="KW-0963">Cytoplasm</keyword>